<accession>A0ACA9QQP3</accession>
<name>A0ACA9QQP3_9GLOM</name>
<keyword evidence="2" id="KW-1185">Reference proteome</keyword>
<reference evidence="1" key="1">
    <citation type="submission" date="2021-06" db="EMBL/GenBank/DDBJ databases">
        <authorList>
            <person name="Kallberg Y."/>
            <person name="Tangrot J."/>
            <person name="Rosling A."/>
        </authorList>
    </citation>
    <scope>NUCLEOTIDE SEQUENCE</scope>
    <source>
        <strain evidence="1">MA461A</strain>
    </source>
</reference>
<evidence type="ECO:0000313" key="1">
    <source>
        <dbReference type="EMBL" id="CAG8757882.1"/>
    </source>
</evidence>
<dbReference type="Proteomes" id="UP000789920">
    <property type="component" value="Unassembled WGS sequence"/>
</dbReference>
<dbReference type="EMBL" id="CAJVQC010035017">
    <property type="protein sequence ID" value="CAG8757882.1"/>
    <property type="molecule type" value="Genomic_DNA"/>
</dbReference>
<feature type="non-terminal residue" evidence="1">
    <location>
        <position position="1"/>
    </location>
</feature>
<evidence type="ECO:0000313" key="2">
    <source>
        <dbReference type="Proteomes" id="UP000789920"/>
    </source>
</evidence>
<gene>
    <name evidence="1" type="ORF">RPERSI_LOCUS14893</name>
</gene>
<organism evidence="1 2">
    <name type="scientific">Racocetra persica</name>
    <dbReference type="NCBI Taxonomy" id="160502"/>
    <lineage>
        <taxon>Eukaryota</taxon>
        <taxon>Fungi</taxon>
        <taxon>Fungi incertae sedis</taxon>
        <taxon>Mucoromycota</taxon>
        <taxon>Glomeromycotina</taxon>
        <taxon>Glomeromycetes</taxon>
        <taxon>Diversisporales</taxon>
        <taxon>Gigasporaceae</taxon>
        <taxon>Racocetra</taxon>
    </lineage>
</organism>
<proteinExistence type="predicted"/>
<sequence>NSPGIPYFTSKTIQRIKIFQQTNTPPAIFVSETQQEEYEVKSILDQK</sequence>
<protein>
    <submittedName>
        <fullName evidence="1">21128_t:CDS:1</fullName>
    </submittedName>
</protein>
<comment type="caution">
    <text evidence="1">The sequence shown here is derived from an EMBL/GenBank/DDBJ whole genome shotgun (WGS) entry which is preliminary data.</text>
</comment>
<feature type="non-terminal residue" evidence="1">
    <location>
        <position position="47"/>
    </location>
</feature>